<dbReference type="Proteomes" id="UP001500804">
    <property type="component" value="Unassembled WGS sequence"/>
</dbReference>
<keyword evidence="3" id="KW-1185">Reference proteome</keyword>
<evidence type="ECO:0008006" key="4">
    <source>
        <dbReference type="Google" id="ProtNLM"/>
    </source>
</evidence>
<proteinExistence type="predicted"/>
<protein>
    <recommendedName>
        <fullName evidence="4">Ig-like domain-containing protein</fullName>
    </recommendedName>
</protein>
<accession>A0ABP9NVR7</accession>
<dbReference type="PROSITE" id="PS51257">
    <property type="entry name" value="PROKAR_LIPOPROTEIN"/>
    <property type="match status" value="1"/>
</dbReference>
<evidence type="ECO:0000256" key="1">
    <source>
        <dbReference type="SAM" id="MobiDB-lite"/>
    </source>
</evidence>
<name>A0ABP9NVR7_9PSEU</name>
<comment type="caution">
    <text evidence="2">The sequence shown here is derived from an EMBL/GenBank/DDBJ whole genome shotgun (WGS) entry which is preliminary data.</text>
</comment>
<feature type="region of interest" description="Disordered" evidence="1">
    <location>
        <begin position="32"/>
        <end position="68"/>
    </location>
</feature>
<dbReference type="EMBL" id="BAABJO010000031">
    <property type="protein sequence ID" value="GAA5134933.1"/>
    <property type="molecule type" value="Genomic_DNA"/>
</dbReference>
<evidence type="ECO:0000313" key="2">
    <source>
        <dbReference type="EMBL" id="GAA5134933.1"/>
    </source>
</evidence>
<evidence type="ECO:0000313" key="3">
    <source>
        <dbReference type="Proteomes" id="UP001500804"/>
    </source>
</evidence>
<sequence>MPAVKILRTQSRTAAVRLLVGVATVALWTSGCSSSVPGEASPASDDRPGASASPSPSRSSGRPAAGTCQIKVSSNGSIVSRGAGGRTITTNGRTSFSCGRGPLIAIESIDSSGVTFSADGATVPVAPGGTETVGAYRITVSSADSGGAEFQVEPA</sequence>
<organism evidence="2 3">
    <name type="scientific">Pseudonocardia adelaidensis</name>
    <dbReference type="NCBI Taxonomy" id="648754"/>
    <lineage>
        <taxon>Bacteria</taxon>
        <taxon>Bacillati</taxon>
        <taxon>Actinomycetota</taxon>
        <taxon>Actinomycetes</taxon>
        <taxon>Pseudonocardiales</taxon>
        <taxon>Pseudonocardiaceae</taxon>
        <taxon>Pseudonocardia</taxon>
    </lineage>
</organism>
<gene>
    <name evidence="2" type="ORF">GCM10023320_63680</name>
</gene>
<feature type="compositionally biased region" description="Low complexity" evidence="1">
    <location>
        <begin position="49"/>
        <end position="66"/>
    </location>
</feature>
<reference evidence="3" key="1">
    <citation type="journal article" date="2019" name="Int. J. Syst. Evol. Microbiol.">
        <title>The Global Catalogue of Microorganisms (GCM) 10K type strain sequencing project: providing services to taxonomists for standard genome sequencing and annotation.</title>
        <authorList>
            <consortium name="The Broad Institute Genomics Platform"/>
            <consortium name="The Broad Institute Genome Sequencing Center for Infectious Disease"/>
            <person name="Wu L."/>
            <person name="Ma J."/>
        </authorList>
    </citation>
    <scope>NUCLEOTIDE SEQUENCE [LARGE SCALE GENOMIC DNA]</scope>
    <source>
        <strain evidence="3">JCM 18302</strain>
    </source>
</reference>